<sequence>MSDGFLYCGRASSASTLSKDSFEESGAVQKFAELDLSFEGEHDINVESVYGQKSKSSPPTNESKIYQGSLSIKGRPHGSNDVFGKPQETGQRTAPKNIWPLWQIDQTSFSPKEKNDKQVVKVGTQKGVGPSTSAACTDEPKIHDKERHPKISGFSGYDGADRSDFVLAQGEVPRQEAQTELISGDEVVQVGTQKGVGPSTSAACRDNRIKEDSVLVAEALRVRLELWVLKRGPLGESDLASPAKAVLGNKTSSKVIPGAKIEGKPPAASPKGSQKWTVSRAGCGASTSNEPHKGTTKKARSGDDQPASSSKKVKKSMSLYGSLRTGGYRHGI</sequence>
<feature type="region of interest" description="Disordered" evidence="1">
    <location>
        <begin position="256"/>
        <end position="332"/>
    </location>
</feature>
<dbReference type="OrthoDB" id="8035758at2759"/>
<gene>
    <name evidence="2" type="ORF">FF38_03552</name>
</gene>
<protein>
    <submittedName>
        <fullName evidence="2">Uncharacterized protein</fullName>
    </submittedName>
</protein>
<dbReference type="EMBL" id="JRES01000450">
    <property type="protein sequence ID" value="KNC31089.1"/>
    <property type="molecule type" value="Genomic_DNA"/>
</dbReference>
<accession>A0A0L0CHX1</accession>
<keyword evidence="3" id="KW-1185">Reference proteome</keyword>
<evidence type="ECO:0000313" key="2">
    <source>
        <dbReference type="EMBL" id="KNC31089.1"/>
    </source>
</evidence>
<comment type="caution">
    <text evidence="2">The sequence shown here is derived from an EMBL/GenBank/DDBJ whole genome shotgun (WGS) entry which is preliminary data.</text>
</comment>
<dbReference type="Proteomes" id="UP000037069">
    <property type="component" value="Unassembled WGS sequence"/>
</dbReference>
<reference evidence="2 3" key="1">
    <citation type="journal article" date="2015" name="Nat. Commun.">
        <title>Lucilia cuprina genome unlocks parasitic fly biology to underpin future interventions.</title>
        <authorList>
            <person name="Anstead C.A."/>
            <person name="Korhonen P.K."/>
            <person name="Young N.D."/>
            <person name="Hall R.S."/>
            <person name="Jex A.R."/>
            <person name="Murali S.C."/>
            <person name="Hughes D.S."/>
            <person name="Lee S.F."/>
            <person name="Perry T."/>
            <person name="Stroehlein A.J."/>
            <person name="Ansell B.R."/>
            <person name="Breugelmans B."/>
            <person name="Hofmann A."/>
            <person name="Qu J."/>
            <person name="Dugan S."/>
            <person name="Lee S.L."/>
            <person name="Chao H."/>
            <person name="Dinh H."/>
            <person name="Han Y."/>
            <person name="Doddapaneni H.V."/>
            <person name="Worley K.C."/>
            <person name="Muzny D.M."/>
            <person name="Ioannidis P."/>
            <person name="Waterhouse R.M."/>
            <person name="Zdobnov E.M."/>
            <person name="James P.J."/>
            <person name="Bagnall N.H."/>
            <person name="Kotze A.C."/>
            <person name="Gibbs R.A."/>
            <person name="Richards S."/>
            <person name="Batterham P."/>
            <person name="Gasser R.B."/>
        </authorList>
    </citation>
    <scope>NUCLEOTIDE SEQUENCE [LARGE SCALE GENOMIC DNA]</scope>
    <source>
        <strain evidence="2 3">LS</strain>
        <tissue evidence="2">Full body</tissue>
    </source>
</reference>
<dbReference type="AlphaFoldDB" id="A0A0L0CHX1"/>
<feature type="region of interest" description="Disordered" evidence="1">
    <location>
        <begin position="49"/>
        <end position="93"/>
    </location>
</feature>
<feature type="compositionally biased region" description="Polar residues" evidence="1">
    <location>
        <begin position="51"/>
        <end position="70"/>
    </location>
</feature>
<organism evidence="2 3">
    <name type="scientific">Lucilia cuprina</name>
    <name type="common">Green bottle fly</name>
    <name type="synonym">Australian sheep blowfly</name>
    <dbReference type="NCBI Taxonomy" id="7375"/>
    <lineage>
        <taxon>Eukaryota</taxon>
        <taxon>Metazoa</taxon>
        <taxon>Ecdysozoa</taxon>
        <taxon>Arthropoda</taxon>
        <taxon>Hexapoda</taxon>
        <taxon>Insecta</taxon>
        <taxon>Pterygota</taxon>
        <taxon>Neoptera</taxon>
        <taxon>Endopterygota</taxon>
        <taxon>Diptera</taxon>
        <taxon>Brachycera</taxon>
        <taxon>Muscomorpha</taxon>
        <taxon>Oestroidea</taxon>
        <taxon>Calliphoridae</taxon>
        <taxon>Luciliinae</taxon>
        <taxon>Lucilia</taxon>
    </lineage>
</organism>
<evidence type="ECO:0000256" key="1">
    <source>
        <dbReference type="SAM" id="MobiDB-lite"/>
    </source>
</evidence>
<proteinExistence type="predicted"/>
<name>A0A0L0CHX1_LUCCU</name>
<evidence type="ECO:0000313" key="3">
    <source>
        <dbReference type="Proteomes" id="UP000037069"/>
    </source>
</evidence>